<protein>
    <submittedName>
        <fullName evidence="1">Uncharacterized protein</fullName>
    </submittedName>
</protein>
<dbReference type="AlphaFoldDB" id="D5AAL1"/>
<organism evidence="1">
    <name type="scientific">Picea sitchensis</name>
    <name type="common">Sitka spruce</name>
    <name type="synonym">Pinus sitchensis</name>
    <dbReference type="NCBI Taxonomy" id="3332"/>
    <lineage>
        <taxon>Eukaryota</taxon>
        <taxon>Viridiplantae</taxon>
        <taxon>Streptophyta</taxon>
        <taxon>Embryophyta</taxon>
        <taxon>Tracheophyta</taxon>
        <taxon>Spermatophyta</taxon>
        <taxon>Pinopsida</taxon>
        <taxon>Pinidae</taxon>
        <taxon>Conifers I</taxon>
        <taxon>Pinales</taxon>
        <taxon>Pinaceae</taxon>
        <taxon>Picea</taxon>
    </lineage>
</organism>
<dbReference type="EMBL" id="BT123249">
    <property type="protein sequence ID" value="ADE76580.1"/>
    <property type="molecule type" value="mRNA"/>
</dbReference>
<reference evidence="1" key="1">
    <citation type="submission" date="2010-04" db="EMBL/GenBank/DDBJ databases">
        <authorList>
            <person name="Reid K.E."/>
            <person name="Liao N."/>
            <person name="Chan S."/>
            <person name="Docking R."/>
            <person name="Taylor G."/>
            <person name="Moore R."/>
            <person name="Mayo M."/>
            <person name="Munro S."/>
            <person name="King J."/>
            <person name="Yanchuk A."/>
            <person name="Holt R."/>
            <person name="Jones S."/>
            <person name="Marra M."/>
            <person name="Ritland C.E."/>
            <person name="Ritland K."/>
            <person name="Bohlmann J."/>
        </authorList>
    </citation>
    <scope>NUCLEOTIDE SEQUENCE</scope>
    <source>
        <tissue evidence="1">Bud</tissue>
    </source>
</reference>
<evidence type="ECO:0000313" key="1">
    <source>
        <dbReference type="EMBL" id="ADE76580.1"/>
    </source>
</evidence>
<proteinExistence type="evidence at transcript level"/>
<name>D5AAL1_PICSI</name>
<accession>D5AAL1</accession>
<sequence>MGGYQVVPYCCRKSVSLEDNHLSVSASHTDIFSNLIFGPSSPQT</sequence>